<accession>A0ACB9HI57</accession>
<evidence type="ECO:0000313" key="1">
    <source>
        <dbReference type="EMBL" id="KAI3795608.1"/>
    </source>
</evidence>
<dbReference type="EMBL" id="CM042029">
    <property type="protein sequence ID" value="KAI3795608.1"/>
    <property type="molecule type" value="Genomic_DNA"/>
</dbReference>
<organism evidence="1 2">
    <name type="scientific">Smallanthus sonchifolius</name>
    <dbReference type="NCBI Taxonomy" id="185202"/>
    <lineage>
        <taxon>Eukaryota</taxon>
        <taxon>Viridiplantae</taxon>
        <taxon>Streptophyta</taxon>
        <taxon>Embryophyta</taxon>
        <taxon>Tracheophyta</taxon>
        <taxon>Spermatophyta</taxon>
        <taxon>Magnoliopsida</taxon>
        <taxon>eudicotyledons</taxon>
        <taxon>Gunneridae</taxon>
        <taxon>Pentapetalae</taxon>
        <taxon>asterids</taxon>
        <taxon>campanulids</taxon>
        <taxon>Asterales</taxon>
        <taxon>Asteraceae</taxon>
        <taxon>Asteroideae</taxon>
        <taxon>Heliantheae alliance</taxon>
        <taxon>Millerieae</taxon>
        <taxon>Smallanthus</taxon>
    </lineage>
</organism>
<evidence type="ECO:0000313" key="2">
    <source>
        <dbReference type="Proteomes" id="UP001056120"/>
    </source>
</evidence>
<dbReference type="Proteomes" id="UP001056120">
    <property type="component" value="Linkage Group LG12"/>
</dbReference>
<proteinExistence type="predicted"/>
<sequence length="180" mass="20572">MHPISTGISSRRQQLSTSNRLRHGKLMVQASHCLISNSCNFKNLVVEMVPHQHPTGVLQRQHFVILEPRVEVKIEFLTWNSMEDNILLIFIGFQSRGNKTSVPHFTCLRFTKFDMDKYDRMLEVVVMRILRFAKMRHFLYGATSRGLDPCGFVVKKTVSQVRSASLARTPAITTRASGNP</sequence>
<name>A0ACB9HI57_9ASTR</name>
<reference evidence="1 2" key="2">
    <citation type="journal article" date="2022" name="Mol. Ecol. Resour.">
        <title>The genomes of chicory, endive, great burdock and yacon provide insights into Asteraceae paleo-polyploidization history and plant inulin production.</title>
        <authorList>
            <person name="Fan W."/>
            <person name="Wang S."/>
            <person name="Wang H."/>
            <person name="Wang A."/>
            <person name="Jiang F."/>
            <person name="Liu H."/>
            <person name="Zhao H."/>
            <person name="Xu D."/>
            <person name="Zhang Y."/>
        </authorList>
    </citation>
    <scope>NUCLEOTIDE SEQUENCE [LARGE SCALE GENOMIC DNA]</scope>
    <source>
        <strain evidence="2">cv. Yunnan</strain>
        <tissue evidence="1">Leaves</tissue>
    </source>
</reference>
<gene>
    <name evidence="1" type="ORF">L1987_38264</name>
</gene>
<comment type="caution">
    <text evidence="1">The sequence shown here is derived from an EMBL/GenBank/DDBJ whole genome shotgun (WGS) entry which is preliminary data.</text>
</comment>
<keyword evidence="2" id="KW-1185">Reference proteome</keyword>
<protein>
    <submittedName>
        <fullName evidence="1">Uncharacterized protein</fullName>
    </submittedName>
</protein>
<reference evidence="2" key="1">
    <citation type="journal article" date="2022" name="Mol. Ecol. Resour.">
        <title>The genomes of chicory, endive, great burdock and yacon provide insights into Asteraceae palaeo-polyploidization history and plant inulin production.</title>
        <authorList>
            <person name="Fan W."/>
            <person name="Wang S."/>
            <person name="Wang H."/>
            <person name="Wang A."/>
            <person name="Jiang F."/>
            <person name="Liu H."/>
            <person name="Zhao H."/>
            <person name="Xu D."/>
            <person name="Zhang Y."/>
        </authorList>
    </citation>
    <scope>NUCLEOTIDE SEQUENCE [LARGE SCALE GENOMIC DNA]</scope>
    <source>
        <strain evidence="2">cv. Yunnan</strain>
    </source>
</reference>